<feature type="transmembrane region" description="Helical" evidence="1">
    <location>
        <begin position="132"/>
        <end position="149"/>
    </location>
</feature>
<organism evidence="2 3">
    <name type="scientific">Carbonactinospora thermoautotrophica</name>
    <dbReference type="NCBI Taxonomy" id="1469144"/>
    <lineage>
        <taxon>Bacteria</taxon>
        <taxon>Bacillati</taxon>
        <taxon>Actinomycetota</taxon>
        <taxon>Actinomycetes</taxon>
        <taxon>Kitasatosporales</taxon>
        <taxon>Carbonactinosporaceae</taxon>
        <taxon>Carbonactinospora</taxon>
    </lineage>
</organism>
<evidence type="ECO:0008006" key="4">
    <source>
        <dbReference type="Google" id="ProtNLM"/>
    </source>
</evidence>
<evidence type="ECO:0000313" key="3">
    <source>
        <dbReference type="Proteomes" id="UP000070188"/>
    </source>
</evidence>
<sequence>MRNLLRGLAAGAVGTTALNTVTYTDMVLRGRAPSQVPARAARRLAESAGLDLGDGQVAQHRQDALGSLLGYVTGLGVGAAYGLLRPRAAGMPAWLAGLGLGAAAMAASDIPLVSLGLTKPAEWGVSGWLADIVPHAAYGLAAAVVFDALSR</sequence>
<protein>
    <recommendedName>
        <fullName evidence="4">DUF1440 domain-containing protein</fullName>
    </recommendedName>
</protein>
<name>A0A132MWD0_9ACTN</name>
<evidence type="ECO:0000256" key="1">
    <source>
        <dbReference type="SAM" id="Phobius"/>
    </source>
</evidence>
<accession>A0A132MWD0</accession>
<evidence type="ECO:0000313" key="2">
    <source>
        <dbReference type="EMBL" id="KWX02127.1"/>
    </source>
</evidence>
<dbReference type="Proteomes" id="UP000070188">
    <property type="component" value="Unassembled WGS sequence"/>
</dbReference>
<feature type="transmembrane region" description="Helical" evidence="1">
    <location>
        <begin position="64"/>
        <end position="84"/>
    </location>
</feature>
<gene>
    <name evidence="2" type="ORF">LI90_3168</name>
</gene>
<proteinExistence type="predicted"/>
<feature type="transmembrane region" description="Helical" evidence="1">
    <location>
        <begin position="91"/>
        <end position="112"/>
    </location>
</feature>
<keyword evidence="1" id="KW-1133">Transmembrane helix</keyword>
<comment type="caution">
    <text evidence="2">The sequence shown here is derived from an EMBL/GenBank/DDBJ whole genome shotgun (WGS) entry which is preliminary data.</text>
</comment>
<keyword evidence="3" id="KW-1185">Reference proteome</keyword>
<dbReference type="RefSeq" id="WP_066888989.1">
    <property type="nucleotide sequence ID" value="NZ_LAXD01000001.1"/>
</dbReference>
<dbReference type="AlphaFoldDB" id="A0A132MWD0"/>
<dbReference type="EMBL" id="LAXD01000001">
    <property type="protein sequence ID" value="KWX02127.1"/>
    <property type="molecule type" value="Genomic_DNA"/>
</dbReference>
<keyword evidence="1" id="KW-0472">Membrane</keyword>
<dbReference type="PATRIC" id="fig|1469144.10.peg.3412"/>
<dbReference type="STRING" id="1469144.LI90_3168"/>
<reference evidence="3" key="1">
    <citation type="submission" date="2015-04" db="EMBL/GenBank/DDBJ databases">
        <title>Physiological reanalysis, assessment of diazotrophy, and genome sequences of multiple isolates of Streptomyces thermoautotrophicus.</title>
        <authorList>
            <person name="MacKellar D.C."/>
            <person name="Lieber L."/>
            <person name="Norman J."/>
            <person name="Bolger A."/>
            <person name="Tobin C."/>
            <person name="Murray J.W."/>
            <person name="Chang R."/>
            <person name="Ford T."/>
            <person name="Nguyen P.Q."/>
            <person name="Woodward J."/>
            <person name="Permingeat H."/>
            <person name="Joshi N.S."/>
            <person name="Silver P.A."/>
            <person name="Usadel B."/>
            <person name="Rutherford A.W."/>
            <person name="Friesen M."/>
            <person name="Prell J."/>
        </authorList>
    </citation>
    <scope>NUCLEOTIDE SEQUENCE [LARGE SCALE GENOMIC DNA]</scope>
    <source>
        <strain evidence="3">H1</strain>
    </source>
</reference>
<keyword evidence="1" id="KW-0812">Transmembrane</keyword>
<dbReference type="OrthoDB" id="4569917at2"/>